<keyword evidence="6" id="KW-1185">Reference proteome</keyword>
<dbReference type="PROSITE" id="PS01161">
    <property type="entry name" value="GLC_GALNAC_ISOMERASE"/>
    <property type="match status" value="1"/>
</dbReference>
<dbReference type="Pfam" id="PF01182">
    <property type="entry name" value="Glucosamine_iso"/>
    <property type="match status" value="1"/>
</dbReference>
<evidence type="ECO:0000256" key="3">
    <source>
        <dbReference type="HAMAP-Rule" id="MF_01241"/>
    </source>
</evidence>
<dbReference type="InterPro" id="IPR004547">
    <property type="entry name" value="Glucosamine6P_isomerase"/>
</dbReference>
<comment type="catalytic activity">
    <reaction evidence="3">
        <text>alpha-D-glucosamine 6-phosphate + H2O = beta-D-fructose 6-phosphate + NH4(+)</text>
        <dbReference type="Rhea" id="RHEA:12172"/>
        <dbReference type="ChEBI" id="CHEBI:15377"/>
        <dbReference type="ChEBI" id="CHEBI:28938"/>
        <dbReference type="ChEBI" id="CHEBI:57634"/>
        <dbReference type="ChEBI" id="CHEBI:75989"/>
        <dbReference type="EC" id="3.5.99.6"/>
    </reaction>
</comment>
<dbReference type="EMBL" id="JACWFH010000023">
    <property type="protein sequence ID" value="MBY0098345.1"/>
    <property type="molecule type" value="Genomic_DNA"/>
</dbReference>
<reference evidence="5 6" key="1">
    <citation type="submission" date="2020-07" db="EMBL/GenBank/DDBJ databases">
        <title>Fungal Genomes of the International Space Station.</title>
        <authorList>
            <person name="Seuylemezian A."/>
            <person name="Singh N.K."/>
            <person name="Wood J."/>
            <person name="Venkateswaran K."/>
        </authorList>
    </citation>
    <scope>NUCLEOTIDE SEQUENCE [LARGE SCALE GENOMIC DNA]</scope>
    <source>
        <strain evidence="5 6">PL-B2</strain>
    </source>
</reference>
<comment type="similarity">
    <text evidence="3">Belongs to the glucosamine/galactosamine-6-phosphate isomerase family. NagB subfamily.</text>
</comment>
<dbReference type="InterPro" id="IPR037171">
    <property type="entry name" value="NagB/RpiA_transferase-like"/>
</dbReference>
<dbReference type="EC" id="3.5.99.6" evidence="3"/>
<feature type="active site" description="Proton acceptor; for enolization step" evidence="3">
    <location>
        <position position="67"/>
    </location>
</feature>
<sequence length="251" mass="28221">MEILKVKDYEEMSKKACSIMIEKMNSLERPVLGMATGSTPEGLYQQLIRAYQEEKVSFKQVSTFNLDEYVGIERENPNSYHYYMKDKLFGHIDLLPENAHLPNGNAADLDLECWEYENKIRNAGQIDLQVVGLGLNGHIGFNEPGTPFSSRTQVINLAESTRKANARFFASLNEVPTQAITMGIDTIMESKQILLLVSGKKKADPLARLLNGEVSEDFPASILHRHPSVLIIADEEACQYVTTQQGYFIES</sequence>
<keyword evidence="2 3" id="KW-0119">Carbohydrate metabolism</keyword>
<dbReference type="PANTHER" id="PTHR11280:SF5">
    <property type="entry name" value="GLUCOSAMINE-6-PHOSPHATE ISOMERASE"/>
    <property type="match status" value="1"/>
</dbReference>
<feature type="active site" description="For ring-opening step" evidence="3">
    <location>
        <position position="136"/>
    </location>
</feature>
<dbReference type="Proteomes" id="UP000769780">
    <property type="component" value="Unassembled WGS sequence"/>
</dbReference>
<comment type="pathway">
    <text evidence="3">Amino-sugar metabolism; N-acetylneuraminate degradation; D-fructose 6-phosphate from N-acetylneuraminate: step 5/5.</text>
</comment>
<protein>
    <recommendedName>
        <fullName evidence="3">Glucosamine-6-phosphate deaminase</fullName>
        <ecNumber evidence="3">3.5.99.6</ecNumber>
    </recommendedName>
    <alternativeName>
        <fullName evidence="3">GlcN6P deaminase</fullName>
        <shortName evidence="3">GNPDA</shortName>
    </alternativeName>
    <alternativeName>
        <fullName evidence="3">Glucosamine-6-phosphate isomerase</fullName>
    </alternativeName>
</protein>
<name>A0ABS7K8D0_9BACI</name>
<comment type="function">
    <text evidence="3">Catalyzes the reversible isomerization-deamination of glucosamine 6-phosphate (GlcN6P) to form fructose 6-phosphate (Fru6P) and ammonium ion.</text>
</comment>
<comment type="caution">
    <text evidence="5">The sequence shown here is derived from an EMBL/GenBank/DDBJ whole genome shotgun (WGS) entry which is preliminary data.</text>
</comment>
<evidence type="ECO:0000259" key="4">
    <source>
        <dbReference type="Pfam" id="PF01182"/>
    </source>
</evidence>
<dbReference type="InterPro" id="IPR006148">
    <property type="entry name" value="Glc/Gal-6P_isomerase"/>
</dbReference>
<dbReference type="HAMAP" id="MF_01241">
    <property type="entry name" value="GlcN6P_deamin"/>
    <property type="match status" value="1"/>
</dbReference>
<evidence type="ECO:0000313" key="6">
    <source>
        <dbReference type="Proteomes" id="UP000769780"/>
    </source>
</evidence>
<dbReference type="PANTHER" id="PTHR11280">
    <property type="entry name" value="GLUCOSAMINE-6-PHOSPHATE ISOMERASE"/>
    <property type="match status" value="1"/>
</dbReference>
<dbReference type="GO" id="GO:0004342">
    <property type="term" value="F:glucosamine-6-phosphate deaminase activity"/>
    <property type="evidence" value="ECO:0007669"/>
    <property type="project" value="UniProtKB-EC"/>
</dbReference>
<dbReference type="NCBIfam" id="TIGR00502">
    <property type="entry name" value="nagB"/>
    <property type="match status" value="1"/>
</dbReference>
<comment type="caution">
    <text evidence="3">Lacks conserved residue(s) required for the propagation of feature annotation.</text>
</comment>
<feature type="active site" description="For ring-opening step" evidence="3">
    <location>
        <position position="143"/>
    </location>
</feature>
<feature type="domain" description="Glucosamine/galactosamine-6-phosphate isomerase" evidence="4">
    <location>
        <begin position="10"/>
        <end position="225"/>
    </location>
</feature>
<evidence type="ECO:0000256" key="2">
    <source>
        <dbReference type="ARBA" id="ARBA00023277"/>
    </source>
</evidence>
<dbReference type="SUPFAM" id="SSF100950">
    <property type="entry name" value="NagB/RpiA/CoA transferase-like"/>
    <property type="match status" value="1"/>
</dbReference>
<keyword evidence="1 3" id="KW-0378">Hydrolase</keyword>
<dbReference type="RefSeq" id="WP_221874569.1">
    <property type="nucleotide sequence ID" value="NZ_JACWFH010000023.1"/>
</dbReference>
<dbReference type="Gene3D" id="3.40.50.1360">
    <property type="match status" value="1"/>
</dbReference>
<organism evidence="5 6">
    <name type="scientific">Mesobacillus maritimus</name>
    <dbReference type="NCBI Taxonomy" id="1643336"/>
    <lineage>
        <taxon>Bacteria</taxon>
        <taxon>Bacillati</taxon>
        <taxon>Bacillota</taxon>
        <taxon>Bacilli</taxon>
        <taxon>Bacillales</taxon>
        <taxon>Bacillaceae</taxon>
        <taxon>Mesobacillus</taxon>
    </lineage>
</organism>
<gene>
    <name evidence="3 5" type="primary">nagB</name>
    <name evidence="5" type="ORF">H0185_16270</name>
</gene>
<proteinExistence type="inferred from homology"/>
<evidence type="ECO:0000313" key="5">
    <source>
        <dbReference type="EMBL" id="MBY0098345.1"/>
    </source>
</evidence>
<feature type="active site" description="Proton acceptor; for ring-opening step" evidence="3">
    <location>
        <position position="138"/>
    </location>
</feature>
<dbReference type="InterPro" id="IPR018321">
    <property type="entry name" value="Glucosamine6P_isomerase_CS"/>
</dbReference>
<dbReference type="CDD" id="cd01399">
    <property type="entry name" value="GlcN6P_deaminase"/>
    <property type="match status" value="1"/>
</dbReference>
<accession>A0ABS7K8D0</accession>
<evidence type="ECO:0000256" key="1">
    <source>
        <dbReference type="ARBA" id="ARBA00022801"/>
    </source>
</evidence>